<dbReference type="PRINTS" id="PR00038">
    <property type="entry name" value="HTHLUXR"/>
</dbReference>
<dbReference type="PANTHER" id="PTHR44688">
    <property type="entry name" value="DNA-BINDING TRANSCRIPTIONAL ACTIVATOR DEVR_DOSR"/>
    <property type="match status" value="1"/>
</dbReference>
<dbReference type="InterPro" id="IPR000792">
    <property type="entry name" value="Tscrpt_reg_LuxR_C"/>
</dbReference>
<dbReference type="CDD" id="cd06170">
    <property type="entry name" value="LuxR_C_like"/>
    <property type="match status" value="1"/>
</dbReference>
<evidence type="ECO:0000259" key="4">
    <source>
        <dbReference type="PROSITE" id="PS50043"/>
    </source>
</evidence>
<dbReference type="Pfam" id="PF00196">
    <property type="entry name" value="GerE"/>
    <property type="match status" value="1"/>
</dbReference>
<evidence type="ECO:0000256" key="3">
    <source>
        <dbReference type="ARBA" id="ARBA00023163"/>
    </source>
</evidence>
<evidence type="ECO:0000313" key="6">
    <source>
        <dbReference type="EMBL" id="SIS42568.1"/>
    </source>
</evidence>
<dbReference type="STRING" id="112234.SAMN05421768_10792"/>
<accession>A0A1N7IZM4</accession>
<gene>
    <name evidence="5" type="ORF">EG359_18610</name>
    <name evidence="6" type="ORF">SAMN05421768_10792</name>
</gene>
<keyword evidence="2 5" id="KW-0238">DNA-binding</keyword>
<dbReference type="InterPro" id="IPR036388">
    <property type="entry name" value="WH-like_DNA-bd_sf"/>
</dbReference>
<dbReference type="InterPro" id="IPR016032">
    <property type="entry name" value="Sig_transdc_resp-reg_C-effctor"/>
</dbReference>
<dbReference type="Gene3D" id="1.10.10.10">
    <property type="entry name" value="Winged helix-like DNA-binding domain superfamily/Winged helix DNA-binding domain"/>
    <property type="match status" value="1"/>
</dbReference>
<dbReference type="SUPFAM" id="SSF46894">
    <property type="entry name" value="C-terminal effector domain of the bipartite response regulators"/>
    <property type="match status" value="1"/>
</dbReference>
<keyword evidence="1" id="KW-0805">Transcription regulation</keyword>
<evidence type="ECO:0000313" key="8">
    <source>
        <dbReference type="Proteomes" id="UP000279541"/>
    </source>
</evidence>
<reference evidence="5 8" key="2">
    <citation type="submission" date="2018-11" db="EMBL/GenBank/DDBJ databases">
        <title>Proposal to divide the Flavobacteriaceae and reorganize its genera based on Amino Acid Identity values calculated from whole genome sequences.</title>
        <authorList>
            <person name="Nicholson A.C."/>
            <person name="Gulvik C.A."/>
            <person name="Whitney A.M."/>
            <person name="Humrighouse B.W."/>
            <person name="Bell M."/>
            <person name="Holmes B."/>
            <person name="Steigerwalt A.G."/>
            <person name="Villarma A."/>
            <person name="Sheth M."/>
            <person name="Batra D."/>
            <person name="Pryor J."/>
            <person name="Bernardet J.-F."/>
            <person name="Hugo C."/>
            <person name="Kampfer P."/>
            <person name="Newman J."/>
            <person name="McQuiston J.R."/>
        </authorList>
    </citation>
    <scope>NUCLEOTIDE SEQUENCE [LARGE SCALE GENOMIC DNA]</scope>
    <source>
        <strain evidence="5 8">DSM 16927</strain>
    </source>
</reference>
<dbReference type="PROSITE" id="PS00622">
    <property type="entry name" value="HTH_LUXR_1"/>
    <property type="match status" value="1"/>
</dbReference>
<dbReference type="GO" id="GO:0006355">
    <property type="term" value="P:regulation of DNA-templated transcription"/>
    <property type="evidence" value="ECO:0007669"/>
    <property type="project" value="InterPro"/>
</dbReference>
<organism evidence="6 7">
    <name type="scientific">Chryseobacterium joostei</name>
    <dbReference type="NCBI Taxonomy" id="112234"/>
    <lineage>
        <taxon>Bacteria</taxon>
        <taxon>Pseudomonadati</taxon>
        <taxon>Bacteroidota</taxon>
        <taxon>Flavobacteriia</taxon>
        <taxon>Flavobacteriales</taxon>
        <taxon>Weeksellaceae</taxon>
        <taxon>Chryseobacterium group</taxon>
        <taxon>Chryseobacterium</taxon>
    </lineage>
</organism>
<dbReference type="Gene3D" id="3.30.450.20">
    <property type="entry name" value="PAS domain"/>
    <property type="match status" value="1"/>
</dbReference>
<dbReference type="AlphaFoldDB" id="A0A1N7IZM4"/>
<dbReference type="PROSITE" id="PS50043">
    <property type="entry name" value="HTH_LUXR_2"/>
    <property type="match status" value="1"/>
</dbReference>
<keyword evidence="8" id="KW-1185">Reference proteome</keyword>
<name>A0A1N7IZM4_9FLAO</name>
<dbReference type="RefSeq" id="WP_076356231.1">
    <property type="nucleotide sequence ID" value="NZ_CP033926.1"/>
</dbReference>
<reference evidence="6 7" key="1">
    <citation type="submission" date="2017-01" db="EMBL/GenBank/DDBJ databases">
        <authorList>
            <person name="Mah S.A."/>
            <person name="Swanson W.J."/>
            <person name="Moy G.W."/>
            <person name="Vacquier V.D."/>
        </authorList>
    </citation>
    <scope>NUCLEOTIDE SEQUENCE [LARGE SCALE GENOMIC DNA]</scope>
    <source>
        <strain evidence="6 7">DSM 16927</strain>
    </source>
</reference>
<sequence length="254" mass="30011">MNNQHPLQQVWDQYPNAMHNEKQSLKAPPIKRLIAEMFCIGNFYYYVLNIADSTLTNHHESILTMHGLKKYPKHLKEVIDLIHPDDIEFVMEAEKMTIEKMQEIGWEHQTQLKSSYCFRMKIETEHYEMFHHQSIHTLKSKEGKLLQAVNIHTNIQHLVKENPYTVLVSGIGNRSDFHQMHYSKESKEKEQETLTKRELEILNFITKGLSASEISKILNISFYTVRTHRKNILEKMQSKNTSELMKICFQRGLI</sequence>
<feature type="domain" description="HTH luxR-type" evidence="4">
    <location>
        <begin position="187"/>
        <end position="252"/>
    </location>
</feature>
<dbReference type="EMBL" id="FTNZ01000007">
    <property type="protein sequence ID" value="SIS42568.1"/>
    <property type="molecule type" value="Genomic_DNA"/>
</dbReference>
<evidence type="ECO:0000256" key="2">
    <source>
        <dbReference type="ARBA" id="ARBA00023125"/>
    </source>
</evidence>
<dbReference type="Proteomes" id="UP000186106">
    <property type="component" value="Unassembled WGS sequence"/>
</dbReference>
<dbReference type="KEGG" id="cjt:EG359_18610"/>
<protein>
    <submittedName>
        <fullName evidence="5">DNA-binding response regulator</fullName>
    </submittedName>
    <submittedName>
        <fullName evidence="6">Regulatory protein, luxR family</fullName>
    </submittedName>
</protein>
<dbReference type="Proteomes" id="UP000279541">
    <property type="component" value="Chromosome"/>
</dbReference>
<evidence type="ECO:0000313" key="7">
    <source>
        <dbReference type="Proteomes" id="UP000186106"/>
    </source>
</evidence>
<dbReference type="SMART" id="SM00421">
    <property type="entry name" value="HTH_LUXR"/>
    <property type="match status" value="1"/>
</dbReference>
<proteinExistence type="predicted"/>
<dbReference type="EMBL" id="CP033926">
    <property type="protein sequence ID" value="AZB01496.1"/>
    <property type="molecule type" value="Genomic_DNA"/>
</dbReference>
<dbReference type="OrthoDB" id="965844at2"/>
<keyword evidence="3" id="KW-0804">Transcription</keyword>
<evidence type="ECO:0000256" key="1">
    <source>
        <dbReference type="ARBA" id="ARBA00023015"/>
    </source>
</evidence>
<evidence type="ECO:0000313" key="5">
    <source>
        <dbReference type="EMBL" id="AZB01496.1"/>
    </source>
</evidence>
<dbReference type="GO" id="GO:0003677">
    <property type="term" value="F:DNA binding"/>
    <property type="evidence" value="ECO:0007669"/>
    <property type="project" value="UniProtKB-KW"/>
</dbReference>
<dbReference type="PANTHER" id="PTHR44688:SF16">
    <property type="entry name" value="DNA-BINDING TRANSCRIPTIONAL ACTIVATOR DEVR_DOSR"/>
    <property type="match status" value="1"/>
</dbReference>